<dbReference type="GO" id="GO:0003700">
    <property type="term" value="F:DNA-binding transcription factor activity"/>
    <property type="evidence" value="ECO:0007669"/>
    <property type="project" value="InterPro"/>
</dbReference>
<dbReference type="InterPro" id="IPR047057">
    <property type="entry name" value="MerR_fam"/>
</dbReference>
<keyword evidence="6" id="KW-1185">Reference proteome</keyword>
<dbReference type="InterPro" id="IPR000551">
    <property type="entry name" value="MerR-type_HTH_dom"/>
</dbReference>
<accession>A0A239NYU0</accession>
<gene>
    <name evidence="5" type="ORF">SAMN05216252_15628</name>
</gene>
<evidence type="ECO:0000256" key="3">
    <source>
        <dbReference type="ARBA" id="ARBA00023163"/>
    </source>
</evidence>
<dbReference type="EMBL" id="FZOF01000056">
    <property type="protein sequence ID" value="SNT59613.1"/>
    <property type="molecule type" value="Genomic_DNA"/>
</dbReference>
<keyword evidence="3" id="KW-0804">Transcription</keyword>
<dbReference type="AlphaFoldDB" id="A0A239NYU0"/>
<proteinExistence type="predicted"/>
<reference evidence="5 6" key="1">
    <citation type="submission" date="2017-06" db="EMBL/GenBank/DDBJ databases">
        <authorList>
            <person name="Kim H.J."/>
            <person name="Triplett B.A."/>
        </authorList>
    </citation>
    <scope>NUCLEOTIDE SEQUENCE [LARGE SCALE GENOMIC DNA]</scope>
    <source>
        <strain evidence="5 6">CGMCC 4.1858</strain>
    </source>
</reference>
<evidence type="ECO:0000256" key="1">
    <source>
        <dbReference type="ARBA" id="ARBA00023015"/>
    </source>
</evidence>
<dbReference type="Pfam" id="PF13411">
    <property type="entry name" value="MerR_1"/>
    <property type="match status" value="1"/>
</dbReference>
<dbReference type="SMART" id="SM00422">
    <property type="entry name" value="HTH_MERR"/>
    <property type="match status" value="1"/>
</dbReference>
<evidence type="ECO:0000313" key="5">
    <source>
        <dbReference type="EMBL" id="SNT59613.1"/>
    </source>
</evidence>
<keyword evidence="2 5" id="KW-0238">DNA-binding</keyword>
<sequence length="215" mass="22627">MPATTLRFYEDLGLLPAERTVSGYRVYGEDVVERLAFISSAKLLGLAWKEIRELLEVREEGVCASVRGRLLPLVADRIADTDVRIAELSAFSARLAAVHTELSGPAPAGACGPECGCTTSAVPAGPVLVELSISRLSPVLAEAWRDAAVACTLGGAELGERTGQWRALVGKAELREDIDDGLRLSFPLDAELAGRLASLAAAEQGCCASSTSPCM</sequence>
<evidence type="ECO:0000256" key="2">
    <source>
        <dbReference type="ARBA" id="ARBA00023125"/>
    </source>
</evidence>
<dbReference type="SUPFAM" id="SSF46955">
    <property type="entry name" value="Putative DNA-binding domain"/>
    <property type="match status" value="1"/>
</dbReference>
<keyword evidence="1" id="KW-0805">Transcription regulation</keyword>
<dbReference type="PROSITE" id="PS50937">
    <property type="entry name" value="HTH_MERR_2"/>
    <property type="match status" value="1"/>
</dbReference>
<organism evidence="5 6">
    <name type="scientific">Actinacidiphila glaucinigra</name>
    <dbReference type="NCBI Taxonomy" id="235986"/>
    <lineage>
        <taxon>Bacteria</taxon>
        <taxon>Bacillati</taxon>
        <taxon>Actinomycetota</taxon>
        <taxon>Actinomycetes</taxon>
        <taxon>Kitasatosporales</taxon>
        <taxon>Streptomycetaceae</taxon>
        <taxon>Actinacidiphila</taxon>
    </lineage>
</organism>
<protein>
    <submittedName>
        <fullName evidence="5">DNA-binding transcriptional regulator, MerR family</fullName>
    </submittedName>
</protein>
<dbReference type="InterPro" id="IPR009061">
    <property type="entry name" value="DNA-bd_dom_put_sf"/>
</dbReference>
<dbReference type="Proteomes" id="UP000198280">
    <property type="component" value="Unassembled WGS sequence"/>
</dbReference>
<dbReference type="PRINTS" id="PR00040">
    <property type="entry name" value="HTHMERR"/>
</dbReference>
<dbReference type="PANTHER" id="PTHR30204:SF94">
    <property type="entry name" value="HEAVY METAL-DEPENDENT TRANSCRIPTIONAL REGULATOR HI_0293-RELATED"/>
    <property type="match status" value="1"/>
</dbReference>
<feature type="domain" description="HTH merR-type" evidence="4">
    <location>
        <begin position="1"/>
        <end position="57"/>
    </location>
</feature>
<dbReference type="PANTHER" id="PTHR30204">
    <property type="entry name" value="REDOX-CYCLING DRUG-SENSING TRANSCRIPTIONAL ACTIVATOR SOXR"/>
    <property type="match status" value="1"/>
</dbReference>
<name>A0A239NYU0_9ACTN</name>
<dbReference type="Gene3D" id="1.10.1660.10">
    <property type="match status" value="1"/>
</dbReference>
<dbReference type="GO" id="GO:0003677">
    <property type="term" value="F:DNA binding"/>
    <property type="evidence" value="ECO:0007669"/>
    <property type="project" value="UniProtKB-KW"/>
</dbReference>
<evidence type="ECO:0000259" key="4">
    <source>
        <dbReference type="PROSITE" id="PS50937"/>
    </source>
</evidence>
<dbReference type="RefSeq" id="WP_245939364.1">
    <property type="nucleotide sequence ID" value="NZ_FZOF01000056.1"/>
</dbReference>
<evidence type="ECO:0000313" key="6">
    <source>
        <dbReference type="Proteomes" id="UP000198280"/>
    </source>
</evidence>